<dbReference type="GeneID" id="106464663"/>
<evidence type="ECO:0000256" key="3">
    <source>
        <dbReference type="ARBA" id="ARBA00022645"/>
    </source>
</evidence>
<proteinExistence type="inferred from homology"/>
<evidence type="ECO:0000313" key="14">
    <source>
        <dbReference type="Proteomes" id="UP000694941"/>
    </source>
</evidence>
<dbReference type="Gene3D" id="3.40.630.10">
    <property type="entry name" value="Zn peptidases"/>
    <property type="match status" value="1"/>
</dbReference>
<feature type="domain" description="Peptidase M14" evidence="13">
    <location>
        <begin position="129"/>
        <end position="214"/>
    </location>
</feature>
<keyword evidence="14" id="KW-1185">Reference proteome</keyword>
<sequence>MRMFALSGWSLLCVTLAVTLALPPDGRVDYTGHKVIKVVPEEKEQTTVILNLRQEYQVDLWNEPYYLGVPVLIRVAPEVAQNVESKLMDANMPFTVVYEDLQSAIQMEQAQNKPQYSSEMPASSLNLGSYHRLEEIYTYIQNIASANPSIASTMNFGKTYENRPILGIKISGGSSSNKPVIFLEFGIHSREWVSTACGIWIVNEVSLLQLVVFG</sequence>
<keyword evidence="7" id="KW-0378">Hydrolase</keyword>
<dbReference type="PANTHER" id="PTHR11705:SF91">
    <property type="entry name" value="FI01817P-RELATED"/>
    <property type="match status" value="1"/>
</dbReference>
<evidence type="ECO:0000313" key="15">
    <source>
        <dbReference type="RefSeq" id="XP_013780275.2"/>
    </source>
</evidence>
<dbReference type="Pfam" id="PF00246">
    <property type="entry name" value="Peptidase_M14"/>
    <property type="match status" value="1"/>
</dbReference>
<accession>A0ABM1BEC5</accession>
<gene>
    <name evidence="15" type="primary">LOC106464663</name>
</gene>
<keyword evidence="9" id="KW-0482">Metalloprotease</keyword>
<feature type="signal peptide" evidence="12">
    <location>
        <begin position="1"/>
        <end position="21"/>
    </location>
</feature>
<organism evidence="14 15">
    <name type="scientific">Limulus polyphemus</name>
    <name type="common">Atlantic horseshoe crab</name>
    <dbReference type="NCBI Taxonomy" id="6850"/>
    <lineage>
        <taxon>Eukaryota</taxon>
        <taxon>Metazoa</taxon>
        <taxon>Ecdysozoa</taxon>
        <taxon>Arthropoda</taxon>
        <taxon>Chelicerata</taxon>
        <taxon>Merostomata</taxon>
        <taxon>Xiphosura</taxon>
        <taxon>Limulidae</taxon>
        <taxon>Limulus</taxon>
    </lineage>
</organism>
<dbReference type="RefSeq" id="XP_013780275.2">
    <property type="nucleotide sequence ID" value="XM_013924821.2"/>
</dbReference>
<evidence type="ECO:0000256" key="9">
    <source>
        <dbReference type="ARBA" id="ARBA00023049"/>
    </source>
</evidence>
<comment type="caution">
    <text evidence="11">Lacks conserved residue(s) required for the propagation of feature annotation.</text>
</comment>
<evidence type="ECO:0000256" key="1">
    <source>
        <dbReference type="ARBA" id="ARBA00001947"/>
    </source>
</evidence>
<dbReference type="InterPro" id="IPR036990">
    <property type="entry name" value="M14A-like_propep"/>
</dbReference>
<evidence type="ECO:0000256" key="5">
    <source>
        <dbReference type="ARBA" id="ARBA00022723"/>
    </source>
</evidence>
<keyword evidence="4" id="KW-0645">Protease</keyword>
<dbReference type="Pfam" id="PF02244">
    <property type="entry name" value="Propep_M14"/>
    <property type="match status" value="1"/>
</dbReference>
<evidence type="ECO:0000256" key="4">
    <source>
        <dbReference type="ARBA" id="ARBA00022670"/>
    </source>
</evidence>
<dbReference type="SUPFAM" id="SSF54897">
    <property type="entry name" value="Protease propeptides/inhibitors"/>
    <property type="match status" value="1"/>
</dbReference>
<keyword evidence="10" id="KW-1015">Disulfide bond</keyword>
<dbReference type="PROSITE" id="PS52035">
    <property type="entry name" value="PEPTIDASE_M14"/>
    <property type="match status" value="1"/>
</dbReference>
<evidence type="ECO:0000256" key="2">
    <source>
        <dbReference type="ARBA" id="ARBA00005988"/>
    </source>
</evidence>
<dbReference type="InterPro" id="IPR000834">
    <property type="entry name" value="Peptidase_M14"/>
</dbReference>
<dbReference type="SUPFAM" id="SSF53187">
    <property type="entry name" value="Zn-dependent exopeptidases"/>
    <property type="match status" value="1"/>
</dbReference>
<dbReference type="PANTHER" id="PTHR11705">
    <property type="entry name" value="PROTEASE FAMILY M14 CARBOXYPEPTIDASE A,B"/>
    <property type="match status" value="1"/>
</dbReference>
<evidence type="ECO:0000256" key="10">
    <source>
        <dbReference type="ARBA" id="ARBA00023157"/>
    </source>
</evidence>
<comment type="similarity">
    <text evidence="2 11">Belongs to the peptidase M14 family.</text>
</comment>
<dbReference type="InterPro" id="IPR057246">
    <property type="entry name" value="CARBOXYPEPT_ZN_1"/>
</dbReference>
<dbReference type="PROSITE" id="PS00132">
    <property type="entry name" value="CARBOXYPEPT_ZN_1"/>
    <property type="match status" value="1"/>
</dbReference>
<comment type="cofactor">
    <cofactor evidence="1">
        <name>Zn(2+)</name>
        <dbReference type="ChEBI" id="CHEBI:29105"/>
    </cofactor>
</comment>
<keyword evidence="5" id="KW-0479">Metal-binding</keyword>
<dbReference type="Gene3D" id="3.30.70.340">
    <property type="entry name" value="Metallocarboxypeptidase-like"/>
    <property type="match status" value="1"/>
</dbReference>
<evidence type="ECO:0000256" key="11">
    <source>
        <dbReference type="PROSITE-ProRule" id="PRU01379"/>
    </source>
</evidence>
<evidence type="ECO:0000256" key="8">
    <source>
        <dbReference type="ARBA" id="ARBA00022833"/>
    </source>
</evidence>
<keyword evidence="6 12" id="KW-0732">Signal</keyword>
<evidence type="ECO:0000256" key="12">
    <source>
        <dbReference type="SAM" id="SignalP"/>
    </source>
</evidence>
<protein>
    <submittedName>
        <fullName evidence="15">Carboxypeptidase A1-like</fullName>
    </submittedName>
</protein>
<dbReference type="Proteomes" id="UP000694941">
    <property type="component" value="Unplaced"/>
</dbReference>
<evidence type="ECO:0000256" key="7">
    <source>
        <dbReference type="ARBA" id="ARBA00022801"/>
    </source>
</evidence>
<dbReference type="InterPro" id="IPR003146">
    <property type="entry name" value="M14A_act_pep"/>
</dbReference>
<keyword evidence="8" id="KW-0862">Zinc</keyword>
<name>A0ABM1BEC5_LIMPO</name>
<evidence type="ECO:0000259" key="13">
    <source>
        <dbReference type="PROSITE" id="PS52035"/>
    </source>
</evidence>
<evidence type="ECO:0000256" key="6">
    <source>
        <dbReference type="ARBA" id="ARBA00022729"/>
    </source>
</evidence>
<reference evidence="15" key="1">
    <citation type="submission" date="2025-08" db="UniProtKB">
        <authorList>
            <consortium name="RefSeq"/>
        </authorList>
    </citation>
    <scope>IDENTIFICATION</scope>
    <source>
        <tissue evidence="15">Muscle</tissue>
    </source>
</reference>
<keyword evidence="3" id="KW-0121">Carboxypeptidase</keyword>
<feature type="chain" id="PRO_5046961259" evidence="12">
    <location>
        <begin position="22"/>
        <end position="214"/>
    </location>
</feature>